<keyword evidence="1 3" id="KW-0560">Oxidoreductase</keyword>
<sequence length="143" mass="16415">MDLDSALDFTDRHPRGVLTTLRRNGLPQLSTIMYKRGDDGVIRVSITADRAKYFNLQRNPWAALHVSSDDQWQYVVLEADVELTPVAEAPDDATVEELVRYYREAVGEHPDWDDYRAAMVRDKRVIARLKPTRAYGALRIPTE</sequence>
<dbReference type="PANTHER" id="PTHR35176">
    <property type="entry name" value="HEME OXYGENASE HI_0854-RELATED"/>
    <property type="match status" value="1"/>
</dbReference>
<dbReference type="EC" id="1.-.-.-" evidence="3"/>
<comment type="caution">
    <text evidence="3">The sequence shown here is derived from an EMBL/GenBank/DDBJ whole genome shotgun (WGS) entry which is preliminary data.</text>
</comment>
<proteinExistence type="predicted"/>
<dbReference type="InterPro" id="IPR012349">
    <property type="entry name" value="Split_barrel_FMN-bd"/>
</dbReference>
<protein>
    <submittedName>
        <fullName evidence="3">PPOX class F420-dependent oxidoreductase</fullName>
        <ecNumber evidence="3">1.-.-.-</ecNumber>
    </submittedName>
</protein>
<dbReference type="InterPro" id="IPR052019">
    <property type="entry name" value="F420H2_bilvrd_red/Heme_oxyg"/>
</dbReference>
<dbReference type="NCBIfam" id="TIGR03618">
    <property type="entry name" value="Rv1155_F420"/>
    <property type="match status" value="1"/>
</dbReference>
<evidence type="ECO:0000313" key="3">
    <source>
        <dbReference type="EMBL" id="MFI7587178.1"/>
    </source>
</evidence>
<dbReference type="SUPFAM" id="SSF50475">
    <property type="entry name" value="FMN-binding split barrel"/>
    <property type="match status" value="1"/>
</dbReference>
<gene>
    <name evidence="3" type="ORF">ACIB24_08900</name>
</gene>
<evidence type="ECO:0000256" key="1">
    <source>
        <dbReference type="ARBA" id="ARBA00023002"/>
    </source>
</evidence>
<name>A0ABW8AM56_9ACTN</name>
<keyword evidence="4" id="KW-1185">Reference proteome</keyword>
<accession>A0ABW8AM56</accession>
<dbReference type="Proteomes" id="UP001612915">
    <property type="component" value="Unassembled WGS sequence"/>
</dbReference>
<organism evidence="3 4">
    <name type="scientific">Spongisporangium articulatum</name>
    <dbReference type="NCBI Taxonomy" id="3362603"/>
    <lineage>
        <taxon>Bacteria</taxon>
        <taxon>Bacillati</taxon>
        <taxon>Actinomycetota</taxon>
        <taxon>Actinomycetes</taxon>
        <taxon>Kineosporiales</taxon>
        <taxon>Kineosporiaceae</taxon>
        <taxon>Spongisporangium</taxon>
    </lineage>
</organism>
<feature type="domain" description="Pyridoxamine 5'-phosphate oxidase N-terminal" evidence="2">
    <location>
        <begin position="7"/>
        <end position="135"/>
    </location>
</feature>
<dbReference type="InterPro" id="IPR011576">
    <property type="entry name" value="Pyridox_Oxase_N"/>
</dbReference>
<evidence type="ECO:0000313" key="4">
    <source>
        <dbReference type="Proteomes" id="UP001612915"/>
    </source>
</evidence>
<dbReference type="EMBL" id="JBITLV010000002">
    <property type="protein sequence ID" value="MFI7587178.1"/>
    <property type="molecule type" value="Genomic_DNA"/>
</dbReference>
<dbReference type="GO" id="GO:0016491">
    <property type="term" value="F:oxidoreductase activity"/>
    <property type="evidence" value="ECO:0007669"/>
    <property type="project" value="UniProtKB-KW"/>
</dbReference>
<evidence type="ECO:0000259" key="2">
    <source>
        <dbReference type="Pfam" id="PF01243"/>
    </source>
</evidence>
<dbReference type="Gene3D" id="2.30.110.10">
    <property type="entry name" value="Electron Transport, Fmn-binding Protein, Chain A"/>
    <property type="match status" value="1"/>
</dbReference>
<dbReference type="RefSeq" id="WP_398278290.1">
    <property type="nucleotide sequence ID" value="NZ_JBITLV010000002.1"/>
</dbReference>
<dbReference type="InterPro" id="IPR019920">
    <property type="entry name" value="F420-binding_dom_put"/>
</dbReference>
<reference evidence="3 4" key="1">
    <citation type="submission" date="2024-10" db="EMBL/GenBank/DDBJ databases">
        <title>The Natural Products Discovery Center: Release of the First 8490 Sequenced Strains for Exploring Actinobacteria Biosynthetic Diversity.</title>
        <authorList>
            <person name="Kalkreuter E."/>
            <person name="Kautsar S.A."/>
            <person name="Yang D."/>
            <person name="Bader C.D."/>
            <person name="Teijaro C.N."/>
            <person name="Fluegel L."/>
            <person name="Davis C.M."/>
            <person name="Simpson J.R."/>
            <person name="Lauterbach L."/>
            <person name="Steele A.D."/>
            <person name="Gui C."/>
            <person name="Meng S."/>
            <person name="Li G."/>
            <person name="Viehrig K."/>
            <person name="Ye F."/>
            <person name="Su P."/>
            <person name="Kiefer A.F."/>
            <person name="Nichols A."/>
            <person name="Cepeda A.J."/>
            <person name="Yan W."/>
            <person name="Fan B."/>
            <person name="Jiang Y."/>
            <person name="Adhikari A."/>
            <person name="Zheng C.-J."/>
            <person name="Schuster L."/>
            <person name="Cowan T.M."/>
            <person name="Smanski M.J."/>
            <person name="Chevrette M.G."/>
            <person name="De Carvalho L.P.S."/>
            <person name="Shen B."/>
        </authorList>
    </citation>
    <scope>NUCLEOTIDE SEQUENCE [LARGE SCALE GENOMIC DNA]</scope>
    <source>
        <strain evidence="3 4">NPDC049639</strain>
    </source>
</reference>
<dbReference type="PANTHER" id="PTHR35176:SF2">
    <property type="entry name" value="F420H(2)-DEPENDENT REDUCTASE RV1155"/>
    <property type="match status" value="1"/>
</dbReference>
<dbReference type="Pfam" id="PF01243">
    <property type="entry name" value="PNPOx_N"/>
    <property type="match status" value="1"/>
</dbReference>